<name>A0ABP6YZT4_9ACTN</name>
<accession>A0ABP6YZT4</accession>
<proteinExistence type="predicted"/>
<dbReference type="Proteomes" id="UP001500707">
    <property type="component" value="Unassembled WGS sequence"/>
</dbReference>
<comment type="caution">
    <text evidence="1">The sequence shown here is derived from an EMBL/GenBank/DDBJ whole genome shotgun (WGS) entry which is preliminary data.</text>
</comment>
<evidence type="ECO:0000313" key="1">
    <source>
        <dbReference type="EMBL" id="GAA3595193.1"/>
    </source>
</evidence>
<evidence type="ECO:0000313" key="2">
    <source>
        <dbReference type="Proteomes" id="UP001500707"/>
    </source>
</evidence>
<protein>
    <submittedName>
        <fullName evidence="1">Uncharacterized protein</fullName>
    </submittedName>
</protein>
<keyword evidence="2" id="KW-1185">Reference proteome</keyword>
<sequence length="181" mass="20657">MNDLNTRARAILGVDGGDIRWPYGMGPERRRYTPEETEEQFAQRDQEMRAKQEAMLSWAEQHGLKYGPHGCCPAWLRLNVNGRCRAYREGTKCTRYANGCPDRDWLDHAVGWLKDGKPAVLTSAPYSLRYISSAPTRLAFWTGTDERMRVTAGDGWYSPATTQIIMWRSDRIEDVQPATIG</sequence>
<gene>
    <name evidence="1" type="ORF">GCM10022295_90550</name>
</gene>
<dbReference type="EMBL" id="BAABCE010000037">
    <property type="protein sequence ID" value="GAA3595193.1"/>
    <property type="molecule type" value="Genomic_DNA"/>
</dbReference>
<organism evidence="1 2">
    <name type="scientific">Streptomyces osmaniensis</name>
    <dbReference type="NCBI Taxonomy" id="593134"/>
    <lineage>
        <taxon>Bacteria</taxon>
        <taxon>Bacillati</taxon>
        <taxon>Actinomycetota</taxon>
        <taxon>Actinomycetes</taxon>
        <taxon>Kitasatosporales</taxon>
        <taxon>Streptomycetaceae</taxon>
        <taxon>Streptomyces</taxon>
    </lineage>
</organism>
<reference evidence="2" key="1">
    <citation type="journal article" date="2019" name="Int. J. Syst. Evol. Microbiol.">
        <title>The Global Catalogue of Microorganisms (GCM) 10K type strain sequencing project: providing services to taxonomists for standard genome sequencing and annotation.</title>
        <authorList>
            <consortium name="The Broad Institute Genomics Platform"/>
            <consortium name="The Broad Institute Genome Sequencing Center for Infectious Disease"/>
            <person name="Wu L."/>
            <person name="Ma J."/>
        </authorList>
    </citation>
    <scope>NUCLEOTIDE SEQUENCE [LARGE SCALE GENOMIC DNA]</scope>
    <source>
        <strain evidence="2">JCM 17656</strain>
    </source>
</reference>
<dbReference type="RefSeq" id="WP_346186713.1">
    <property type="nucleotide sequence ID" value="NZ_BAABCE010000037.1"/>
</dbReference>